<feature type="transmembrane region" description="Helical" evidence="1">
    <location>
        <begin position="56"/>
        <end position="78"/>
    </location>
</feature>
<dbReference type="Pfam" id="PF09852">
    <property type="entry name" value="DUF2079"/>
    <property type="match status" value="1"/>
</dbReference>
<evidence type="ECO:0000313" key="3">
    <source>
        <dbReference type="Proteomes" id="UP000298277"/>
    </source>
</evidence>
<comment type="caution">
    <text evidence="2">The sequence shown here is derived from an EMBL/GenBank/DDBJ whole genome shotgun (WGS) entry which is preliminary data.</text>
</comment>
<name>A0A5F1Y6Z7_9LEPT</name>
<keyword evidence="1" id="KW-0812">Transmembrane</keyword>
<feature type="transmembrane region" description="Helical" evidence="1">
    <location>
        <begin position="328"/>
        <end position="347"/>
    </location>
</feature>
<sequence length="535" mass="61804">MKTAGLLPFFILFLPIQFLILPGNERLPWIVVLLLVGYPLRLLVEKKFPGKFLKNARVLSYFFLVYWSCFIFGEGILYSKTALNSFLLGDLDYTAQERMLRASFSGDFFLTQYYGAGENANFLSHHMTPSALLLAPFSLVFPPNTSYAVASFFYASFTLPLLYCFLRDSGLSEDLSLSGTLLWAGSSSFYRLSHSLHFEILIPVAVLILYLGIRKRSFLLWTTGLAIYLGIKEDLSVYMAALSLGAVVYDRERKREWFYIFIICVFYFILLHPALRYLAGNTAERNWSDYWGTTFERPIQGVFQYVQNPENRARYWKGIRDLSLELGFWNWTGSWVILPFLGLYSVFRMSIHPWVRDLYSYYVYPLVPFLLLFVKTGAQTIERFVSGKEKPFLFLRDKETKRTVLIVCAFVLSSYRNSLDSAYPIRLSVRPDKVSQLESLLRLIPSGDEVSAGFHVSPFLPGNNETFPIREDRSWKKWIVFDRKYNSPYVSSEKILDRLKPDLQSGAVKLVADTEDFVLYCSENKANKSCEKSIR</sequence>
<keyword evidence="1" id="KW-0472">Membrane</keyword>
<evidence type="ECO:0000256" key="1">
    <source>
        <dbReference type="SAM" id="Phobius"/>
    </source>
</evidence>
<protein>
    <submittedName>
        <fullName evidence="2">DUF2079 domain-containing protein</fullName>
    </submittedName>
</protein>
<dbReference type="OrthoDB" id="321908at2"/>
<keyword evidence="3" id="KW-1185">Reference proteome</keyword>
<feature type="transmembrane region" description="Helical" evidence="1">
    <location>
        <begin position="256"/>
        <end position="275"/>
    </location>
</feature>
<dbReference type="Proteomes" id="UP000298277">
    <property type="component" value="Unassembled WGS sequence"/>
</dbReference>
<reference evidence="2" key="1">
    <citation type="journal article" date="2019" name="PLoS Negl. Trop. Dis.">
        <title>Revisiting the worldwide diversity of Leptospira species in the environment.</title>
        <authorList>
            <person name="Vincent A.T."/>
            <person name="Schiettekatte O."/>
            <person name="Bourhy P."/>
            <person name="Veyrier F.J."/>
            <person name="Picardeau M."/>
        </authorList>
    </citation>
    <scope>NUCLEOTIDE SEQUENCE [LARGE SCALE GENOMIC DNA]</scope>
    <source>
        <strain evidence="2">201800299</strain>
    </source>
</reference>
<feature type="transmembrane region" description="Helical" evidence="1">
    <location>
        <begin position="359"/>
        <end position="378"/>
    </location>
</feature>
<dbReference type="EMBL" id="RQFA01000073">
    <property type="protein sequence ID" value="TGK29100.1"/>
    <property type="molecule type" value="Genomic_DNA"/>
</dbReference>
<dbReference type="AlphaFoldDB" id="A0A5F1Y6Z7"/>
<dbReference type="InterPro" id="IPR018650">
    <property type="entry name" value="STSV1_Orf64"/>
</dbReference>
<feature type="transmembrane region" description="Helical" evidence="1">
    <location>
        <begin position="147"/>
        <end position="166"/>
    </location>
</feature>
<organism evidence="2 3">
    <name type="scientific">Leptospira gomenensis</name>
    <dbReference type="NCBI Taxonomy" id="2484974"/>
    <lineage>
        <taxon>Bacteria</taxon>
        <taxon>Pseudomonadati</taxon>
        <taxon>Spirochaetota</taxon>
        <taxon>Spirochaetia</taxon>
        <taxon>Leptospirales</taxon>
        <taxon>Leptospiraceae</taxon>
        <taxon>Leptospira</taxon>
    </lineage>
</organism>
<gene>
    <name evidence="2" type="ORF">EHQ17_16910</name>
</gene>
<keyword evidence="1" id="KW-1133">Transmembrane helix</keyword>
<feature type="transmembrane region" description="Helical" evidence="1">
    <location>
        <begin position="28"/>
        <end position="44"/>
    </location>
</feature>
<proteinExistence type="predicted"/>
<feature type="transmembrane region" description="Helical" evidence="1">
    <location>
        <begin position="196"/>
        <end position="213"/>
    </location>
</feature>
<evidence type="ECO:0000313" key="2">
    <source>
        <dbReference type="EMBL" id="TGK29100.1"/>
    </source>
</evidence>
<accession>A0A5F1Y6Z7</accession>